<evidence type="ECO:0000313" key="2">
    <source>
        <dbReference type="EMBL" id="KAE9976073.1"/>
    </source>
</evidence>
<feature type="compositionally biased region" description="Polar residues" evidence="1">
    <location>
        <begin position="115"/>
        <end position="124"/>
    </location>
</feature>
<comment type="caution">
    <text evidence="2">The sequence shown here is derived from an EMBL/GenBank/DDBJ whole genome shotgun (WGS) entry which is preliminary data.</text>
</comment>
<dbReference type="EMBL" id="WNWS01000181">
    <property type="protein sequence ID" value="KAE9976073.1"/>
    <property type="molecule type" value="Genomic_DNA"/>
</dbReference>
<gene>
    <name evidence="2" type="ORF">EG328_002844</name>
</gene>
<accession>A0A8H3YY04</accession>
<proteinExistence type="predicted"/>
<dbReference type="AlphaFoldDB" id="A0A8H3YY04"/>
<feature type="region of interest" description="Disordered" evidence="1">
    <location>
        <begin position="115"/>
        <end position="151"/>
    </location>
</feature>
<name>A0A8H3YY04_VENIN</name>
<evidence type="ECO:0000313" key="3">
    <source>
        <dbReference type="Proteomes" id="UP000447873"/>
    </source>
</evidence>
<dbReference type="Proteomes" id="UP000447873">
    <property type="component" value="Unassembled WGS sequence"/>
</dbReference>
<sequence length="460" mass="50441">MDVASLLDALDSDAHLINTISSLVPSSNVDHEDAPASSTFNPYPTTMLTNFDDDELPLDIFLTEDSFSQDATIPSDLPSGLCLTEDSTPNVKDEVNDTPILTKVQDMIDNLRPASTKTSATSYGLNGGAPEFKPGTSRNTPASNRQGNRDRKGNIAMAVLLHKSPQYIVTLSSCCSHYLRLGKCPKKSCLGSQFKICPAFETATCSNRNSRHQEFLHIIPSCPTALDTGECKDIACTKGHDNFTIRKAKDKDRMKEAAASLAQLRKHTDESTQKQLDMVRLSMAPNATRKERNEGAKAVPLLEKKLIFTHADQNIISGQLRQTVKLAIKLYHASAGGKGVDYRAPPAPPAPPAPTALTPPKKPNQERHQEVSTGVAQLRERNDKFTSEQLSALKVSMVLDATTEQIEDGAKAATKLRRKLKSIYVGENVIKGVLRDEVEKTLKQHDELKEKEVKDSVIEE</sequence>
<reference evidence="2 3" key="1">
    <citation type="submission" date="2018-12" db="EMBL/GenBank/DDBJ databases">
        <title>Venturia inaequalis Genome Resource.</title>
        <authorList>
            <person name="Lichtner F.J."/>
        </authorList>
    </citation>
    <scope>NUCLEOTIDE SEQUENCE [LARGE SCALE GENOMIC DNA]</scope>
    <source>
        <strain evidence="2 3">120213</strain>
    </source>
</reference>
<protein>
    <submittedName>
        <fullName evidence="2">Uncharacterized protein</fullName>
    </submittedName>
</protein>
<feature type="compositionally biased region" description="Pro residues" evidence="1">
    <location>
        <begin position="345"/>
        <end position="354"/>
    </location>
</feature>
<organism evidence="2 3">
    <name type="scientific">Venturia inaequalis</name>
    <name type="common">Apple scab fungus</name>
    <dbReference type="NCBI Taxonomy" id="5025"/>
    <lineage>
        <taxon>Eukaryota</taxon>
        <taxon>Fungi</taxon>
        <taxon>Dikarya</taxon>
        <taxon>Ascomycota</taxon>
        <taxon>Pezizomycotina</taxon>
        <taxon>Dothideomycetes</taxon>
        <taxon>Pleosporomycetidae</taxon>
        <taxon>Venturiales</taxon>
        <taxon>Venturiaceae</taxon>
        <taxon>Venturia</taxon>
    </lineage>
</organism>
<feature type="compositionally biased region" description="Polar residues" evidence="1">
    <location>
        <begin position="136"/>
        <end position="146"/>
    </location>
</feature>
<evidence type="ECO:0000256" key="1">
    <source>
        <dbReference type="SAM" id="MobiDB-lite"/>
    </source>
</evidence>
<feature type="region of interest" description="Disordered" evidence="1">
    <location>
        <begin position="341"/>
        <end position="375"/>
    </location>
</feature>